<accession>A0ABD3NRP3</accession>
<evidence type="ECO:0000313" key="3">
    <source>
        <dbReference type="Proteomes" id="UP001530315"/>
    </source>
</evidence>
<proteinExistence type="predicted"/>
<gene>
    <name evidence="2" type="ORF">ACHAW5_002396</name>
</gene>
<protein>
    <submittedName>
        <fullName evidence="2">Uncharacterized protein</fullName>
    </submittedName>
</protein>
<feature type="compositionally biased region" description="Basic residues" evidence="1">
    <location>
        <begin position="7"/>
        <end position="17"/>
    </location>
</feature>
<name>A0ABD3NRP3_9STRA</name>
<dbReference type="Proteomes" id="UP001530315">
    <property type="component" value="Unassembled WGS sequence"/>
</dbReference>
<evidence type="ECO:0000256" key="1">
    <source>
        <dbReference type="SAM" id="MobiDB-lite"/>
    </source>
</evidence>
<dbReference type="EMBL" id="JALLAZ020001227">
    <property type="protein sequence ID" value="KAL3778291.1"/>
    <property type="molecule type" value="Genomic_DNA"/>
</dbReference>
<dbReference type="AlphaFoldDB" id="A0ABD3NRP3"/>
<feature type="region of interest" description="Disordered" evidence="1">
    <location>
        <begin position="1"/>
        <end position="76"/>
    </location>
</feature>
<comment type="caution">
    <text evidence="2">The sequence shown here is derived from an EMBL/GenBank/DDBJ whole genome shotgun (WGS) entry which is preliminary data.</text>
</comment>
<feature type="compositionally biased region" description="Low complexity" evidence="1">
    <location>
        <begin position="291"/>
        <end position="306"/>
    </location>
</feature>
<reference evidence="2 3" key="1">
    <citation type="submission" date="2024-10" db="EMBL/GenBank/DDBJ databases">
        <title>Updated reference genomes for cyclostephanoid diatoms.</title>
        <authorList>
            <person name="Roberts W.R."/>
            <person name="Alverson A.J."/>
        </authorList>
    </citation>
    <scope>NUCLEOTIDE SEQUENCE [LARGE SCALE GENOMIC DNA]</scope>
    <source>
        <strain evidence="2 3">AJA276-08</strain>
    </source>
</reference>
<evidence type="ECO:0000313" key="2">
    <source>
        <dbReference type="EMBL" id="KAL3778291.1"/>
    </source>
</evidence>
<sequence length="427" mass="48030">MPSFHGSRNHPQRRVFRGRGGPTDGNLPPKRTTRLRVKYQPGGDELVGQSPSRAGVNEGVVRDGDREEEDDETNSLDRDIRNLTLDNVAADDDDDDDDDDAVPHDDDKFLLEMEHLHKRIENIRLSLQTSRGLANPHTWRTNCLLPTRNIVREWRCILAFHNPYHTIFDDSDEIIVEAPPSAQSDSGGRRRNDLQSTSQQIFGLIQMSVQMGPLVGSNPGYFKRCGAEVASMAHAYLSEIAELAGVDKNAIDIDKRRDRRLTRNGSCNEGPHDVSRGQHQTGQQFEREVADCSSDVSVESCDISPSESDDSSGSEKCEYEDVIVHAQVIDDTWSESKTPMPTDLERSSSTSATSGREVIDNLQKTLLFTDKQSRKFYHWFCNAENAIEKNLPPSKSANKLLSLKSKKQTMKELKIQRKLKKKKKSGK</sequence>
<keyword evidence="3" id="KW-1185">Reference proteome</keyword>
<feature type="region of interest" description="Disordered" evidence="1">
    <location>
        <begin position="334"/>
        <end position="356"/>
    </location>
</feature>
<feature type="region of interest" description="Disordered" evidence="1">
    <location>
        <begin position="261"/>
        <end position="316"/>
    </location>
</feature>
<organism evidence="2 3">
    <name type="scientific">Stephanodiscus triporus</name>
    <dbReference type="NCBI Taxonomy" id="2934178"/>
    <lineage>
        <taxon>Eukaryota</taxon>
        <taxon>Sar</taxon>
        <taxon>Stramenopiles</taxon>
        <taxon>Ochrophyta</taxon>
        <taxon>Bacillariophyta</taxon>
        <taxon>Coscinodiscophyceae</taxon>
        <taxon>Thalassiosirophycidae</taxon>
        <taxon>Stephanodiscales</taxon>
        <taxon>Stephanodiscaceae</taxon>
        <taxon>Stephanodiscus</taxon>
    </lineage>
</organism>